<proteinExistence type="predicted"/>
<keyword evidence="3" id="KW-1185">Reference proteome</keyword>
<feature type="transmembrane region" description="Helical" evidence="1">
    <location>
        <begin position="40"/>
        <end position="58"/>
    </location>
</feature>
<gene>
    <name evidence="2" type="ORF">ACR52_25675</name>
</gene>
<evidence type="ECO:0000313" key="3">
    <source>
        <dbReference type="Proteomes" id="UP000037551"/>
    </source>
</evidence>
<keyword evidence="1" id="KW-0472">Membrane</keyword>
<sequence length="63" mass="7611">MKTCLYCQQRHADVRQECTDCGMALPASDARVHARRLRRFQWFFVGLTLFCVAMFFWLPRDFY</sequence>
<name>A0A0J8FVG8_9PSED</name>
<dbReference type="PATRIC" id="fig|1674920.3.peg.3570"/>
<dbReference type="AlphaFoldDB" id="A0A0J8FVG8"/>
<dbReference type="EMBL" id="LFMW01000023">
    <property type="protein sequence ID" value="KMT52704.1"/>
    <property type="molecule type" value="Genomic_DNA"/>
</dbReference>
<comment type="caution">
    <text evidence="2">The sequence shown here is derived from an EMBL/GenBank/DDBJ whole genome shotgun (WGS) entry which is preliminary data.</text>
</comment>
<evidence type="ECO:0000313" key="2">
    <source>
        <dbReference type="EMBL" id="KMT52704.1"/>
    </source>
</evidence>
<evidence type="ECO:0000256" key="1">
    <source>
        <dbReference type="SAM" id="Phobius"/>
    </source>
</evidence>
<dbReference type="Proteomes" id="UP000037551">
    <property type="component" value="Unassembled WGS sequence"/>
</dbReference>
<protein>
    <submittedName>
        <fullName evidence="2">Protein DnrP</fullName>
    </submittedName>
</protein>
<organism evidence="2 3">
    <name type="scientific">Pseudomonas fildesensis</name>
    <dbReference type="NCBI Taxonomy" id="1674920"/>
    <lineage>
        <taxon>Bacteria</taxon>
        <taxon>Pseudomonadati</taxon>
        <taxon>Pseudomonadota</taxon>
        <taxon>Gammaproteobacteria</taxon>
        <taxon>Pseudomonadales</taxon>
        <taxon>Pseudomonadaceae</taxon>
        <taxon>Pseudomonas</taxon>
    </lineage>
</organism>
<keyword evidence="1" id="KW-1133">Transmembrane helix</keyword>
<accession>A0A0J8FVG8</accession>
<dbReference type="RefSeq" id="WP_048730717.1">
    <property type="nucleotide sequence ID" value="NZ_JBJGXJ010000026.1"/>
</dbReference>
<reference evidence="2 3" key="1">
    <citation type="submission" date="2015-06" db="EMBL/GenBank/DDBJ databases">
        <title>Draft genome sequence of an Antarctic Pseudomonas sp. strain KG01 with full potential for biotechnological applications.</title>
        <authorList>
            <person name="Pavlov M.S."/>
            <person name="Lira F."/>
            <person name="Martinez J.L."/>
            <person name="Marshall S.H."/>
        </authorList>
    </citation>
    <scope>NUCLEOTIDE SEQUENCE [LARGE SCALE GENOMIC DNA]</scope>
    <source>
        <strain evidence="2 3">KG01</strain>
    </source>
</reference>
<dbReference type="STRING" id="1674920.ACR52_25675"/>
<dbReference type="OrthoDB" id="7871431at2"/>
<keyword evidence="1" id="KW-0812">Transmembrane</keyword>